<keyword evidence="5 6" id="KW-0535">Nitrogen fixation</keyword>
<evidence type="ECO:0000256" key="1">
    <source>
        <dbReference type="ARBA" id="ARBA00002247"/>
    </source>
</evidence>
<dbReference type="GO" id="GO:0009399">
    <property type="term" value="P:nitrogen fixation"/>
    <property type="evidence" value="ECO:0007669"/>
    <property type="project" value="UniProtKB-UniRule"/>
</dbReference>
<comment type="subunit">
    <text evidence="3 6">Homotrimer; associates with NifD.</text>
</comment>
<evidence type="ECO:0000256" key="3">
    <source>
        <dbReference type="ARBA" id="ARBA00011284"/>
    </source>
</evidence>
<dbReference type="AlphaFoldDB" id="A0A1G5N4V9"/>
<dbReference type="InterPro" id="IPR004893">
    <property type="entry name" value="NifW"/>
</dbReference>
<proteinExistence type="inferred from homology"/>
<dbReference type="Pfam" id="PF03206">
    <property type="entry name" value="NifW"/>
    <property type="match status" value="1"/>
</dbReference>
<comment type="function">
    <text evidence="1 6">May protect the nitrogenase Fe-Mo protein from oxidative damage.</text>
</comment>
<protein>
    <recommendedName>
        <fullName evidence="4 6">Nitrogenase-stabilizing/protective protein NifW</fullName>
    </recommendedName>
</protein>
<dbReference type="NCBIfam" id="NF002009">
    <property type="entry name" value="PRK00810.1"/>
    <property type="match status" value="1"/>
</dbReference>
<feature type="region of interest" description="Disordered" evidence="7">
    <location>
        <begin position="90"/>
        <end position="112"/>
    </location>
</feature>
<evidence type="ECO:0000256" key="4">
    <source>
        <dbReference type="ARBA" id="ARBA00016274"/>
    </source>
</evidence>
<evidence type="ECO:0000256" key="5">
    <source>
        <dbReference type="ARBA" id="ARBA00023231"/>
    </source>
</evidence>
<sequence>MGVLDELRELSAAEEFFEFLDVPYDPKVVHVARLHILRRMGEYLAADHLDDLDDDAARAACRTHLAQAYEDFTRSSPLEQRVFKVLKQAAGGPRPKSKPFVALNTLTGRASQ</sequence>
<dbReference type="EMBL" id="FMVW01000002">
    <property type="protein sequence ID" value="SCZ32465.1"/>
    <property type="molecule type" value="Genomic_DNA"/>
</dbReference>
<accession>A0A1G5N4V9</accession>
<name>A0A1G5N4V9_AFIMA</name>
<dbReference type="STRING" id="1120955.SAMN03080610_01533"/>
<dbReference type="PIRSF" id="PIRSF005790">
    <property type="entry name" value="NifW"/>
    <property type="match status" value="1"/>
</dbReference>
<dbReference type="HAMAP" id="MF_00529">
    <property type="entry name" value="NifW"/>
    <property type="match status" value="1"/>
</dbReference>
<evidence type="ECO:0000256" key="2">
    <source>
        <dbReference type="ARBA" id="ARBA00008351"/>
    </source>
</evidence>
<evidence type="ECO:0000313" key="8">
    <source>
        <dbReference type="EMBL" id="SCZ32465.1"/>
    </source>
</evidence>
<comment type="similarity">
    <text evidence="2 6">Belongs to the NifW family.</text>
</comment>
<organism evidence="8 9">
    <name type="scientific">Afifella marina DSM 2698</name>
    <dbReference type="NCBI Taxonomy" id="1120955"/>
    <lineage>
        <taxon>Bacteria</taxon>
        <taxon>Pseudomonadati</taxon>
        <taxon>Pseudomonadota</taxon>
        <taxon>Alphaproteobacteria</taxon>
        <taxon>Hyphomicrobiales</taxon>
        <taxon>Afifellaceae</taxon>
        <taxon>Afifella</taxon>
    </lineage>
</organism>
<dbReference type="Proteomes" id="UP000199347">
    <property type="component" value="Unassembled WGS sequence"/>
</dbReference>
<evidence type="ECO:0000256" key="7">
    <source>
        <dbReference type="SAM" id="MobiDB-lite"/>
    </source>
</evidence>
<evidence type="ECO:0000313" key="9">
    <source>
        <dbReference type="Proteomes" id="UP000199347"/>
    </source>
</evidence>
<gene>
    <name evidence="6" type="primary">nifW</name>
    <name evidence="8" type="ORF">SAMN03080610_01533</name>
</gene>
<dbReference type="OrthoDB" id="9811868at2"/>
<reference evidence="8 9" key="1">
    <citation type="submission" date="2016-10" db="EMBL/GenBank/DDBJ databases">
        <authorList>
            <person name="de Groot N.N."/>
        </authorList>
    </citation>
    <scope>NUCLEOTIDE SEQUENCE [LARGE SCALE GENOMIC DNA]</scope>
    <source>
        <strain evidence="8 9">DSM 2698</strain>
    </source>
</reference>
<keyword evidence="9" id="KW-1185">Reference proteome</keyword>
<evidence type="ECO:0000256" key="6">
    <source>
        <dbReference type="HAMAP-Rule" id="MF_00529"/>
    </source>
</evidence>